<dbReference type="GO" id="GO:0004722">
    <property type="term" value="F:protein serine/threonine phosphatase activity"/>
    <property type="evidence" value="ECO:0007669"/>
    <property type="project" value="UniProtKB-EC"/>
</dbReference>
<evidence type="ECO:0000313" key="8">
    <source>
        <dbReference type="Proteomes" id="UP000274756"/>
    </source>
</evidence>
<evidence type="ECO:0000313" key="6">
    <source>
        <dbReference type="EMBL" id="VDN56714.1"/>
    </source>
</evidence>
<dbReference type="Gene3D" id="3.60.21.10">
    <property type="match status" value="2"/>
</dbReference>
<dbReference type="Proteomes" id="UP000274756">
    <property type="component" value="Unassembled WGS sequence"/>
</dbReference>
<evidence type="ECO:0000313" key="7">
    <source>
        <dbReference type="Proteomes" id="UP000038040"/>
    </source>
</evidence>
<name>A0A0N4U612_DRAME</name>
<reference evidence="6 8" key="2">
    <citation type="submission" date="2018-11" db="EMBL/GenBank/DDBJ databases">
        <authorList>
            <consortium name="Pathogen Informatics"/>
        </authorList>
    </citation>
    <scope>NUCLEOTIDE SEQUENCE [LARGE SCALE GENOMIC DNA]</scope>
</reference>
<dbReference type="SUPFAM" id="SSF56300">
    <property type="entry name" value="Metallo-dependent phosphatases"/>
    <property type="match status" value="1"/>
</dbReference>
<keyword evidence="3" id="KW-0378">Hydrolase</keyword>
<sequence>MKEESILNLNVPLILVGDIHGQFKDLLRIFEINGYPPTVNIHSQQLIFPLSHTYYVDNLIYGFYDECRLRYTLEIWNLLQAIFNCLPLYARINKNILYAWRNITRHCVMKFAS</sequence>
<organism evidence="7 9">
    <name type="scientific">Dracunculus medinensis</name>
    <name type="common">Guinea worm</name>
    <dbReference type="NCBI Taxonomy" id="318479"/>
    <lineage>
        <taxon>Eukaryota</taxon>
        <taxon>Metazoa</taxon>
        <taxon>Ecdysozoa</taxon>
        <taxon>Nematoda</taxon>
        <taxon>Chromadorea</taxon>
        <taxon>Rhabditida</taxon>
        <taxon>Spirurina</taxon>
        <taxon>Dracunculoidea</taxon>
        <taxon>Dracunculidae</taxon>
        <taxon>Dracunculus</taxon>
    </lineage>
</organism>
<protein>
    <recommendedName>
        <fullName evidence="1">protein-serine/threonine phosphatase</fullName>
        <ecNumber evidence="1">3.1.3.16</ecNumber>
    </recommendedName>
</protein>
<keyword evidence="5" id="KW-0464">Manganese</keyword>
<keyword evidence="4" id="KW-0904">Protein phosphatase</keyword>
<evidence type="ECO:0000256" key="5">
    <source>
        <dbReference type="ARBA" id="ARBA00023211"/>
    </source>
</evidence>
<dbReference type="EMBL" id="UYYG01001156">
    <property type="protein sequence ID" value="VDN56714.1"/>
    <property type="molecule type" value="Genomic_DNA"/>
</dbReference>
<dbReference type="STRING" id="318479.A0A0N4U612"/>
<dbReference type="InterPro" id="IPR050341">
    <property type="entry name" value="PP1_catalytic_subunit"/>
</dbReference>
<dbReference type="GO" id="GO:0005737">
    <property type="term" value="C:cytoplasm"/>
    <property type="evidence" value="ECO:0007669"/>
    <property type="project" value="TreeGrafter"/>
</dbReference>
<dbReference type="OrthoDB" id="1930084at2759"/>
<evidence type="ECO:0000313" key="9">
    <source>
        <dbReference type="WBParaSite" id="DME_0000232701-mRNA-1"/>
    </source>
</evidence>
<dbReference type="GO" id="GO:0005634">
    <property type="term" value="C:nucleus"/>
    <property type="evidence" value="ECO:0007669"/>
    <property type="project" value="TreeGrafter"/>
</dbReference>
<dbReference type="WBParaSite" id="DME_0000232701-mRNA-1">
    <property type="protein sequence ID" value="DME_0000232701-mRNA-1"/>
    <property type="gene ID" value="DME_0000232701"/>
</dbReference>
<evidence type="ECO:0000256" key="3">
    <source>
        <dbReference type="ARBA" id="ARBA00022801"/>
    </source>
</evidence>
<dbReference type="EC" id="3.1.3.16" evidence="1"/>
<dbReference type="PANTHER" id="PTHR11668:SF300">
    <property type="entry name" value="SERINE_THREONINE-PROTEIN PHOSPHATASE"/>
    <property type="match status" value="1"/>
</dbReference>
<dbReference type="AlphaFoldDB" id="A0A0N4U612"/>
<accession>A0A0N4U612</accession>
<dbReference type="InterPro" id="IPR029052">
    <property type="entry name" value="Metallo-depent_PP-like"/>
</dbReference>
<dbReference type="PANTHER" id="PTHR11668">
    <property type="entry name" value="SERINE/THREONINE PROTEIN PHOSPHATASE"/>
    <property type="match status" value="1"/>
</dbReference>
<reference evidence="9" key="1">
    <citation type="submission" date="2017-02" db="UniProtKB">
        <authorList>
            <consortium name="WormBaseParasite"/>
        </authorList>
    </citation>
    <scope>IDENTIFICATION</scope>
</reference>
<dbReference type="Proteomes" id="UP000038040">
    <property type="component" value="Unplaced"/>
</dbReference>
<dbReference type="GO" id="GO:0046872">
    <property type="term" value="F:metal ion binding"/>
    <property type="evidence" value="ECO:0007669"/>
    <property type="project" value="UniProtKB-KW"/>
</dbReference>
<keyword evidence="2" id="KW-0479">Metal-binding</keyword>
<evidence type="ECO:0000256" key="2">
    <source>
        <dbReference type="ARBA" id="ARBA00022723"/>
    </source>
</evidence>
<evidence type="ECO:0000256" key="1">
    <source>
        <dbReference type="ARBA" id="ARBA00013081"/>
    </source>
</evidence>
<evidence type="ECO:0000256" key="4">
    <source>
        <dbReference type="ARBA" id="ARBA00022912"/>
    </source>
</evidence>
<proteinExistence type="predicted"/>
<gene>
    <name evidence="6" type="ORF">DME_LOCUS6687</name>
</gene>
<keyword evidence="8" id="KW-1185">Reference proteome</keyword>